<dbReference type="SUPFAM" id="SSF52540">
    <property type="entry name" value="P-loop containing nucleoside triphosphate hydrolases"/>
    <property type="match status" value="1"/>
</dbReference>
<dbReference type="RefSeq" id="WP_322607295.1">
    <property type="nucleotide sequence ID" value="NZ_JARVCO010000002.1"/>
</dbReference>
<gene>
    <name evidence="12" type="ORF">P9H32_02565</name>
</gene>
<dbReference type="InterPro" id="IPR002744">
    <property type="entry name" value="MIP18-like"/>
</dbReference>
<feature type="domain" description="MIP18 family-like" evidence="10">
    <location>
        <begin position="4"/>
        <end position="75"/>
    </location>
</feature>
<dbReference type="InterPro" id="IPR033756">
    <property type="entry name" value="YlxH/NBP35"/>
</dbReference>
<evidence type="ECO:0000313" key="12">
    <source>
        <dbReference type="EMBL" id="MDZ8117494.1"/>
    </source>
</evidence>
<evidence type="ECO:0000259" key="10">
    <source>
        <dbReference type="Pfam" id="PF01883"/>
    </source>
</evidence>
<dbReference type="InterPro" id="IPR000808">
    <property type="entry name" value="Mrp-like_CS"/>
</dbReference>
<dbReference type="InterPro" id="IPR027417">
    <property type="entry name" value="P-loop_NTPase"/>
</dbReference>
<dbReference type="InterPro" id="IPR044304">
    <property type="entry name" value="NUBPL-like"/>
</dbReference>
<evidence type="ECO:0000256" key="6">
    <source>
        <dbReference type="ARBA" id="ARBA00023004"/>
    </source>
</evidence>
<dbReference type="Gene3D" id="3.30.2020.30">
    <property type="match status" value="1"/>
</dbReference>
<feature type="region of interest" description="Disordered" evidence="9">
    <location>
        <begin position="444"/>
        <end position="464"/>
    </location>
</feature>
<evidence type="ECO:0000256" key="7">
    <source>
        <dbReference type="ARBA" id="ARBA00023014"/>
    </source>
</evidence>
<evidence type="ECO:0000256" key="4">
    <source>
        <dbReference type="ARBA" id="ARBA00022741"/>
    </source>
</evidence>
<dbReference type="Proteomes" id="UP001290861">
    <property type="component" value="Unassembled WGS sequence"/>
</dbReference>
<proteinExistence type="inferred from homology"/>
<protein>
    <recommendedName>
        <fullName evidence="8">Iron-sulfur cluster carrier protein</fullName>
    </recommendedName>
</protein>
<dbReference type="InterPro" id="IPR034904">
    <property type="entry name" value="FSCA_dom_sf"/>
</dbReference>
<reference evidence="12 13" key="1">
    <citation type="journal article" date="2024" name="Appl. Environ. Microbiol.">
        <title>Pontiella agarivorans sp. nov., a novel marine anaerobic bacterium capable of degrading macroalgal polysaccharides and fixing nitrogen.</title>
        <authorList>
            <person name="Liu N."/>
            <person name="Kivenson V."/>
            <person name="Peng X."/>
            <person name="Cui Z."/>
            <person name="Lankiewicz T.S."/>
            <person name="Gosselin K.M."/>
            <person name="English C.J."/>
            <person name="Blair E.M."/>
            <person name="O'Malley M.A."/>
            <person name="Valentine D.L."/>
        </authorList>
    </citation>
    <scope>NUCLEOTIDE SEQUENCE [LARGE SCALE GENOMIC DNA]</scope>
    <source>
        <strain evidence="12 13">NLcol2</strain>
    </source>
</reference>
<dbReference type="SUPFAM" id="SSF117916">
    <property type="entry name" value="Fe-S cluster assembly (FSCA) domain-like"/>
    <property type="match status" value="1"/>
</dbReference>
<feature type="compositionally biased region" description="Gly residues" evidence="9">
    <location>
        <begin position="450"/>
        <end position="464"/>
    </location>
</feature>
<evidence type="ECO:0000256" key="8">
    <source>
        <dbReference type="HAMAP-Rule" id="MF_02040"/>
    </source>
</evidence>
<evidence type="ECO:0000256" key="1">
    <source>
        <dbReference type="ARBA" id="ARBA00007352"/>
    </source>
</evidence>
<dbReference type="InterPro" id="IPR019591">
    <property type="entry name" value="Mrp/NBP35_ATP-bd"/>
</dbReference>
<keyword evidence="8" id="KW-0378">Hydrolase</keyword>
<evidence type="ECO:0000256" key="9">
    <source>
        <dbReference type="SAM" id="MobiDB-lite"/>
    </source>
</evidence>
<evidence type="ECO:0000259" key="11">
    <source>
        <dbReference type="Pfam" id="PF06155"/>
    </source>
</evidence>
<dbReference type="EMBL" id="JARVCO010000002">
    <property type="protein sequence ID" value="MDZ8117494.1"/>
    <property type="molecule type" value="Genomic_DNA"/>
</dbReference>
<comment type="caution">
    <text evidence="8">Lacks conserved residue(s) required for the propagation of feature annotation.</text>
</comment>
<dbReference type="InterPro" id="IPR010376">
    <property type="entry name" value="GBBH-like_N"/>
</dbReference>
<comment type="function">
    <text evidence="8">Binds and transfers iron-sulfur (Fe-S) clusters to target apoproteins. Can hydrolyze ATP.</text>
</comment>
<comment type="similarity">
    <text evidence="1">In the N-terminal section; belongs to the MIP18 family.</text>
</comment>
<evidence type="ECO:0000313" key="13">
    <source>
        <dbReference type="Proteomes" id="UP001290861"/>
    </source>
</evidence>
<name>A0ABU5MTF1_9BACT</name>
<organism evidence="12 13">
    <name type="scientific">Pontiella agarivorans</name>
    <dbReference type="NCBI Taxonomy" id="3038953"/>
    <lineage>
        <taxon>Bacteria</taxon>
        <taxon>Pseudomonadati</taxon>
        <taxon>Kiritimatiellota</taxon>
        <taxon>Kiritimatiellia</taxon>
        <taxon>Kiritimatiellales</taxon>
        <taxon>Pontiellaceae</taxon>
        <taxon>Pontiella</taxon>
    </lineage>
</organism>
<keyword evidence="13" id="KW-1185">Reference proteome</keyword>
<keyword evidence="4 8" id="KW-0547">Nucleotide-binding</keyword>
<comment type="similarity">
    <text evidence="8">Belongs to the Mrp/NBP35 ATP-binding proteins family.</text>
</comment>
<comment type="caution">
    <text evidence="12">The sequence shown here is derived from an EMBL/GenBank/DDBJ whole genome shotgun (WGS) entry which is preliminary data.</text>
</comment>
<dbReference type="HAMAP" id="MF_02040">
    <property type="entry name" value="Mrp_NBP35"/>
    <property type="match status" value="1"/>
</dbReference>
<dbReference type="Pfam" id="PF06155">
    <property type="entry name" value="GBBH-like_N"/>
    <property type="match status" value="1"/>
</dbReference>
<dbReference type="Gene3D" id="3.40.50.300">
    <property type="entry name" value="P-loop containing nucleotide triphosphate hydrolases"/>
    <property type="match status" value="1"/>
</dbReference>
<comment type="similarity">
    <text evidence="2">In the C-terminal section; belongs to the Mrp/NBP35 ATP-binding proteins family.</text>
</comment>
<keyword evidence="5 8" id="KW-0067">ATP-binding</keyword>
<accession>A0ABU5MTF1</accession>
<comment type="subunit">
    <text evidence="8">Homodimer.</text>
</comment>
<keyword evidence="7 8" id="KW-0411">Iron-sulfur</keyword>
<sequence>MITEQQVLDALSNIIDPDFQRDIVSLGFVQDMVIDGGTVSFTIELTTPACPLSPVFQKQAIDLVGDLPGVEQVKVNMTAQKRGHRQMNAEQSGLKDVKYILAVSSCKGGVGKSTVSALLAKTLAARGAKVGLLDADIYGPSVPTLFNLHKQGVRATADEKYFMPNEADGLKVMSFGFLMGDGPAVIRGPMVSQYMQQLLHNVQWGELDYLIIDMPPGTGDIQLTISQSVQIDASVIVTTPHQLSLTDVRKGIMMFDKVNVPVLGVVENMAYFICDGCDKRHYIFGKSGGKELEERFGLETIAELPITGNLSGSLDDLTASGIANETTDIIIRTLGKKLMDKVDRPEIIHDAKTITLKWPDETVTVSNAALRRACNCALCVDEMTRKPLLDPATIPMDIHAIKAELIGNYAVMVDWSDGHNTGFFPYSVFRDIEKNARHNKSMNQATGAAGKSGGCGSGSCGCKS</sequence>
<dbReference type="PROSITE" id="PS01215">
    <property type="entry name" value="MRP"/>
    <property type="match status" value="1"/>
</dbReference>
<dbReference type="Pfam" id="PF01883">
    <property type="entry name" value="FeS_assembly_P"/>
    <property type="match status" value="1"/>
</dbReference>
<dbReference type="PANTHER" id="PTHR42961">
    <property type="entry name" value="IRON-SULFUR PROTEIN NUBPL"/>
    <property type="match status" value="1"/>
</dbReference>
<dbReference type="CDD" id="cd02037">
    <property type="entry name" value="Mrp_NBP35"/>
    <property type="match status" value="1"/>
</dbReference>
<dbReference type="PANTHER" id="PTHR42961:SF2">
    <property type="entry name" value="IRON-SULFUR PROTEIN NUBPL"/>
    <property type="match status" value="1"/>
</dbReference>
<evidence type="ECO:0000256" key="5">
    <source>
        <dbReference type="ARBA" id="ARBA00022840"/>
    </source>
</evidence>
<evidence type="ECO:0000256" key="2">
    <source>
        <dbReference type="ARBA" id="ARBA00008205"/>
    </source>
</evidence>
<dbReference type="Pfam" id="PF10609">
    <property type="entry name" value="ParA"/>
    <property type="match status" value="1"/>
</dbReference>
<dbReference type="InterPro" id="IPR038492">
    <property type="entry name" value="GBBH-like_N_sf"/>
</dbReference>
<feature type="domain" description="Gamma-butyrobetaine hydroxylase-like N-terminal" evidence="11">
    <location>
        <begin position="350"/>
        <end position="429"/>
    </location>
</feature>
<dbReference type="Gene3D" id="3.30.300.130">
    <property type="entry name" value="Fe-S cluster assembly (FSCA)"/>
    <property type="match status" value="1"/>
</dbReference>
<keyword evidence="6 8" id="KW-0408">Iron</keyword>
<keyword evidence="3 8" id="KW-0479">Metal-binding</keyword>
<evidence type="ECO:0000256" key="3">
    <source>
        <dbReference type="ARBA" id="ARBA00022723"/>
    </source>
</evidence>